<proteinExistence type="predicted"/>
<dbReference type="AlphaFoldDB" id="W4PAT0"/>
<reference evidence="1 2" key="1">
    <citation type="journal article" date="2014" name="Genome Announc.">
        <title>Draft Genome Sequences of Three Strains of Bacteroides pyogenes Isolated from a Cat and Swine.</title>
        <authorList>
            <person name="Sakamoto M."/>
            <person name="Oshima K."/>
            <person name="Suda W."/>
            <person name="Kitamura K."/>
            <person name="Iida T."/>
            <person name="Hattori M."/>
            <person name="Ohkuma M."/>
        </authorList>
    </citation>
    <scope>NUCLEOTIDE SEQUENCE [LARGE SCALE GENOMIC DNA]</scope>
    <source>
        <strain evidence="1 2">JCM 6292</strain>
    </source>
</reference>
<name>W4PAT0_9BACE</name>
<organism evidence="1 2">
    <name type="scientific">Bacteroides pyogenes JCM 6292</name>
    <dbReference type="NCBI Taxonomy" id="1235809"/>
    <lineage>
        <taxon>Bacteria</taxon>
        <taxon>Pseudomonadati</taxon>
        <taxon>Bacteroidota</taxon>
        <taxon>Bacteroidia</taxon>
        <taxon>Bacteroidales</taxon>
        <taxon>Bacteroidaceae</taxon>
        <taxon>Bacteroides</taxon>
    </lineage>
</organism>
<evidence type="ECO:0000313" key="1">
    <source>
        <dbReference type="EMBL" id="GAE16872.1"/>
    </source>
</evidence>
<protein>
    <submittedName>
        <fullName evidence="1">Uncharacterized protein</fullName>
    </submittedName>
</protein>
<comment type="caution">
    <text evidence="1">The sequence shown here is derived from an EMBL/GenBank/DDBJ whole genome shotgun (WGS) entry which is preliminary data.</text>
</comment>
<dbReference type="EMBL" id="BAIQ01000046">
    <property type="protein sequence ID" value="GAE16872.1"/>
    <property type="molecule type" value="Genomic_DNA"/>
</dbReference>
<dbReference type="Proteomes" id="UP000018861">
    <property type="component" value="Unassembled WGS sequence"/>
</dbReference>
<gene>
    <name evidence="1" type="ORF">JCM6292_3376</name>
</gene>
<sequence>MIHRLCRAGLQHARSRELYSQTDSRLCLYHLVADEEAESYTVRQTAIYDVLDAKAVGSRELYSQAGVCRV</sequence>
<accession>W4PAT0</accession>
<evidence type="ECO:0000313" key="2">
    <source>
        <dbReference type="Proteomes" id="UP000018861"/>
    </source>
</evidence>